<dbReference type="EMBL" id="BANC01000043">
    <property type="protein sequence ID" value="GAN80320.1"/>
    <property type="molecule type" value="Genomic_DNA"/>
</dbReference>
<name>A0A0D6PEZ4_9PROT</name>
<dbReference type="GO" id="GO:0005737">
    <property type="term" value="C:cytoplasm"/>
    <property type="evidence" value="ECO:0007669"/>
    <property type="project" value="UniProtKB-SubCell"/>
</dbReference>
<gene>
    <name evidence="3" type="primary">ureF</name>
    <name evidence="4" type="ORF">Aam_044_023</name>
</gene>
<comment type="similarity">
    <text evidence="3">Belongs to the UreF family.</text>
</comment>
<comment type="function">
    <text evidence="3">Required for maturation of urease via the functional incorporation of the urease nickel metallocenter.</text>
</comment>
<organism evidence="4 5">
    <name type="scientific">Acidocella aminolytica 101 = DSM 11237</name>
    <dbReference type="NCBI Taxonomy" id="1120923"/>
    <lineage>
        <taxon>Bacteria</taxon>
        <taxon>Pseudomonadati</taxon>
        <taxon>Pseudomonadota</taxon>
        <taxon>Alphaproteobacteria</taxon>
        <taxon>Acetobacterales</taxon>
        <taxon>Acidocellaceae</taxon>
        <taxon>Acidocella</taxon>
    </lineage>
</organism>
<evidence type="ECO:0000256" key="2">
    <source>
        <dbReference type="ARBA" id="ARBA00023186"/>
    </source>
</evidence>
<evidence type="ECO:0000256" key="3">
    <source>
        <dbReference type="HAMAP-Rule" id="MF_01385"/>
    </source>
</evidence>
<comment type="subunit">
    <text evidence="3">UreD, UreF and UreG form a complex that acts as a GTP-hydrolysis-dependent molecular chaperone, activating the urease apoprotein by helping to assemble the nickel containing metallocenter of UreC. The UreE protein probably delivers the nickel.</text>
</comment>
<keyword evidence="5" id="KW-1185">Reference proteome</keyword>
<reference evidence="4 5" key="1">
    <citation type="submission" date="2012-11" db="EMBL/GenBank/DDBJ databases">
        <title>Whole genome sequence of Acidocella aminolytica 101 = DSM 11237.</title>
        <authorList>
            <person name="Azuma Y."/>
            <person name="Higashiura N."/>
            <person name="Hirakawa H."/>
            <person name="Matsushita K."/>
        </authorList>
    </citation>
    <scope>NUCLEOTIDE SEQUENCE [LARGE SCALE GENOMIC DNA]</scope>
    <source>
        <strain evidence="5">101 / DSM 11237</strain>
    </source>
</reference>
<proteinExistence type="inferred from homology"/>
<dbReference type="Pfam" id="PF01730">
    <property type="entry name" value="UreF"/>
    <property type="match status" value="1"/>
</dbReference>
<dbReference type="Proteomes" id="UP000032668">
    <property type="component" value="Unassembled WGS sequence"/>
</dbReference>
<dbReference type="GO" id="GO:0016151">
    <property type="term" value="F:nickel cation binding"/>
    <property type="evidence" value="ECO:0007669"/>
    <property type="project" value="UniProtKB-UniRule"/>
</dbReference>
<evidence type="ECO:0000313" key="4">
    <source>
        <dbReference type="EMBL" id="GAN80320.1"/>
    </source>
</evidence>
<keyword evidence="3" id="KW-0963">Cytoplasm</keyword>
<comment type="caution">
    <text evidence="4">The sequence shown here is derived from an EMBL/GenBank/DDBJ whole genome shotgun (WGS) entry which is preliminary data.</text>
</comment>
<dbReference type="InterPro" id="IPR002639">
    <property type="entry name" value="UreF"/>
</dbReference>
<accession>A0A0D6PEZ4</accession>
<dbReference type="Gene3D" id="1.10.4190.10">
    <property type="entry name" value="Urease accessory protein UreF"/>
    <property type="match status" value="1"/>
</dbReference>
<dbReference type="HAMAP" id="MF_01385">
    <property type="entry name" value="UreF"/>
    <property type="match status" value="1"/>
</dbReference>
<dbReference type="PIRSF" id="PIRSF009467">
    <property type="entry name" value="Ureas_acces_UreF"/>
    <property type="match status" value="1"/>
</dbReference>
<dbReference type="PANTHER" id="PTHR33620">
    <property type="entry name" value="UREASE ACCESSORY PROTEIN F"/>
    <property type="match status" value="1"/>
</dbReference>
<evidence type="ECO:0000256" key="1">
    <source>
        <dbReference type="ARBA" id="ARBA00022988"/>
    </source>
</evidence>
<evidence type="ECO:0000313" key="5">
    <source>
        <dbReference type="Proteomes" id="UP000032668"/>
    </source>
</evidence>
<dbReference type="AlphaFoldDB" id="A0A0D6PEZ4"/>
<dbReference type="RefSeq" id="WP_048878735.1">
    <property type="nucleotide sequence ID" value="NZ_BANC01000043.1"/>
</dbReference>
<keyword evidence="1 3" id="KW-0996">Nickel insertion</keyword>
<protein>
    <recommendedName>
        <fullName evidence="3">Urease accessory protein UreF</fullName>
    </recommendedName>
</protein>
<dbReference type="InterPro" id="IPR038277">
    <property type="entry name" value="UreF_sf"/>
</dbReference>
<dbReference type="STRING" id="1120923.SAMN02746095_03444"/>
<dbReference type="OrthoDB" id="9798772at2"/>
<sequence length="225" mass="23732">MSNILALLRGLQFADGQFPSGGFAFSWGVESLAADGLLTRATWPEFLTGQMEHRWAPHDRPLVAHAFQAWQDQEALMELDELTEALSIATAAREGSRRAGAALLGTHARLGTPGAASYRTLVTAEKTPGHLPVITGLVLAGAGLDLATALAVSAHSAAQSLGSAAVRLGIIGALDAQTALQKIQPWLAEILAAPIPPVDEIGSFTPLADIAMMRHPFQQQQLFSN</sequence>
<comment type="subcellular location">
    <subcellularLocation>
        <location evidence="3">Cytoplasm</location>
    </subcellularLocation>
</comment>
<dbReference type="PANTHER" id="PTHR33620:SF1">
    <property type="entry name" value="UREASE ACCESSORY PROTEIN F"/>
    <property type="match status" value="1"/>
</dbReference>
<keyword evidence="2 3" id="KW-0143">Chaperone</keyword>